<dbReference type="InterPro" id="IPR050849">
    <property type="entry name" value="HAD-like_hydrolase_phosphatase"/>
</dbReference>
<sequence>MDRSSQSLAFIVDFDGTITTKDTISALADFGIAFQKSKGVELTEAWQDAVARYGEDYSRHIKSYKPITEERKTLVEVVAHLRSLKNIELSSFGRVGACRIFKAIGNDDWRRFGRGAVARSEVEVTDGFRGFVAQVHRSGGLLGIVSVNFSREFIRGVLEASAESNMVEILANQPDEKGTLLGPKGTVLATSDAKLAAMKQLLHAWKEGSNREEPSFKVVYVGDSAVDIECLTAKEVLGIVISADGKSGLMDTLRRININITHISKYGEGWSSSVYWARDFKELCEALF</sequence>
<dbReference type="SUPFAM" id="SSF56784">
    <property type="entry name" value="HAD-like"/>
    <property type="match status" value="1"/>
</dbReference>
<dbReference type="InterPro" id="IPR036412">
    <property type="entry name" value="HAD-like_sf"/>
</dbReference>
<dbReference type="InterPro" id="IPR023214">
    <property type="entry name" value="HAD_sf"/>
</dbReference>
<reference evidence="1" key="1">
    <citation type="submission" date="2023-06" db="EMBL/GenBank/DDBJ databases">
        <title>Draft genome of Marssonina rosae.</title>
        <authorList>
            <person name="Cheng Q."/>
        </authorList>
    </citation>
    <scope>NUCLEOTIDE SEQUENCE</scope>
    <source>
        <strain evidence="1">R4</strain>
    </source>
</reference>
<proteinExistence type="predicted"/>
<dbReference type="PANTHER" id="PTHR28181:SF1">
    <property type="entry name" value="COLD TOLERANCE PROTEIN 1"/>
    <property type="match status" value="1"/>
</dbReference>
<comment type="caution">
    <text evidence="1">The sequence shown here is derived from an EMBL/GenBank/DDBJ whole genome shotgun (WGS) entry which is preliminary data.</text>
</comment>
<keyword evidence="2" id="KW-1185">Reference proteome</keyword>
<dbReference type="Proteomes" id="UP001285354">
    <property type="component" value="Unassembled WGS sequence"/>
</dbReference>
<dbReference type="Pfam" id="PF12710">
    <property type="entry name" value="HAD"/>
    <property type="match status" value="1"/>
</dbReference>
<dbReference type="EMBL" id="JAUBYV010000005">
    <property type="protein sequence ID" value="KAK2626514.1"/>
    <property type="molecule type" value="Genomic_DNA"/>
</dbReference>
<evidence type="ECO:0000313" key="2">
    <source>
        <dbReference type="Proteomes" id="UP001285354"/>
    </source>
</evidence>
<dbReference type="AlphaFoldDB" id="A0AAD9T0U9"/>
<organism evidence="1 2">
    <name type="scientific">Diplocarpon rosae</name>
    <dbReference type="NCBI Taxonomy" id="946125"/>
    <lineage>
        <taxon>Eukaryota</taxon>
        <taxon>Fungi</taxon>
        <taxon>Dikarya</taxon>
        <taxon>Ascomycota</taxon>
        <taxon>Pezizomycotina</taxon>
        <taxon>Leotiomycetes</taxon>
        <taxon>Helotiales</taxon>
        <taxon>Drepanopezizaceae</taxon>
        <taxon>Diplocarpon</taxon>
    </lineage>
</organism>
<gene>
    <name evidence="1" type="ORF">QTJ16_003689</name>
</gene>
<dbReference type="PANTHER" id="PTHR28181">
    <property type="entry name" value="UPF0655 PROTEIN YCR015C"/>
    <property type="match status" value="1"/>
</dbReference>
<dbReference type="Gene3D" id="3.40.50.1000">
    <property type="entry name" value="HAD superfamily/HAD-like"/>
    <property type="match status" value="1"/>
</dbReference>
<name>A0AAD9T0U9_9HELO</name>
<protein>
    <submittedName>
        <fullName evidence="1">Uncharacterized protein</fullName>
    </submittedName>
</protein>
<evidence type="ECO:0000313" key="1">
    <source>
        <dbReference type="EMBL" id="KAK2626514.1"/>
    </source>
</evidence>
<accession>A0AAD9T0U9</accession>